<dbReference type="PROSITE" id="PS00149">
    <property type="entry name" value="SULFATASE_2"/>
    <property type="match status" value="1"/>
</dbReference>
<comment type="similarity">
    <text evidence="1">Belongs to the sulfatase family.</text>
</comment>
<dbReference type="HOGENOM" id="CLU_006332_9_3_10"/>
<proteinExistence type="inferred from homology"/>
<dbReference type="eggNOG" id="COG3119">
    <property type="taxonomic scope" value="Bacteria"/>
</dbReference>
<dbReference type="GO" id="GO:0004065">
    <property type="term" value="F:arylsulfatase activity"/>
    <property type="evidence" value="ECO:0007669"/>
    <property type="project" value="TreeGrafter"/>
</dbReference>
<keyword evidence="4" id="KW-0106">Calcium</keyword>
<dbReference type="InterPro" id="IPR050738">
    <property type="entry name" value="Sulfatase"/>
</dbReference>
<dbReference type="InterPro" id="IPR017850">
    <property type="entry name" value="Alkaline_phosphatase_core_sf"/>
</dbReference>
<protein>
    <submittedName>
        <fullName evidence="8">Arylsulfatase A family protein</fullName>
    </submittedName>
</protein>
<dbReference type="RefSeq" id="WP_014776429.1">
    <property type="nucleotide sequence ID" value="NC_018011.1"/>
</dbReference>
<feature type="domain" description="Sulfatase N-terminal" evidence="7">
    <location>
        <begin position="36"/>
        <end position="136"/>
    </location>
</feature>
<dbReference type="PATRIC" id="fig|679935.3.peg.2978"/>
<dbReference type="PANTHER" id="PTHR42693:SF53">
    <property type="entry name" value="ENDO-4-O-SULFATASE"/>
    <property type="match status" value="1"/>
</dbReference>
<dbReference type="KEGG" id="afd:Alfi_3056"/>
<dbReference type="AlphaFoldDB" id="I3YQM9"/>
<dbReference type="SUPFAM" id="SSF53649">
    <property type="entry name" value="Alkaline phosphatase-like"/>
    <property type="match status" value="1"/>
</dbReference>
<comment type="PTM">
    <text evidence="5">The conversion to 3-oxoalanine (also known as C-formylglycine, FGly), of a serine or cysteine residue in prokaryotes and of a cysteine residue in eukaryotes, is critical for catalytic activity.</text>
</comment>
<feature type="chain" id="PRO_5003683931" evidence="6">
    <location>
        <begin position="24"/>
        <end position="498"/>
    </location>
</feature>
<organism evidence="8 9">
    <name type="scientific">Alistipes finegoldii (strain DSM 17242 / JCM 16770 / CCUG 46020 / CIP 107999 / KCTC 15236 / AHN 2437)</name>
    <dbReference type="NCBI Taxonomy" id="679935"/>
    <lineage>
        <taxon>Bacteria</taxon>
        <taxon>Pseudomonadati</taxon>
        <taxon>Bacteroidota</taxon>
        <taxon>Bacteroidia</taxon>
        <taxon>Bacteroidales</taxon>
        <taxon>Rikenellaceae</taxon>
        <taxon>Alistipes</taxon>
    </lineage>
</organism>
<keyword evidence="2" id="KW-0479">Metal-binding</keyword>
<dbReference type="PANTHER" id="PTHR42693">
    <property type="entry name" value="ARYLSULFATASE FAMILY MEMBER"/>
    <property type="match status" value="1"/>
</dbReference>
<keyword evidence="6" id="KW-0732">Signal</keyword>
<evidence type="ECO:0000313" key="9">
    <source>
        <dbReference type="Proteomes" id="UP000006052"/>
    </source>
</evidence>
<evidence type="ECO:0000259" key="7">
    <source>
        <dbReference type="Pfam" id="PF00884"/>
    </source>
</evidence>
<dbReference type="GO" id="GO:0046872">
    <property type="term" value="F:metal ion binding"/>
    <property type="evidence" value="ECO:0007669"/>
    <property type="project" value="UniProtKB-KW"/>
</dbReference>
<dbReference type="InterPro" id="IPR024607">
    <property type="entry name" value="Sulfatase_CS"/>
</dbReference>
<accession>I3YQM9</accession>
<gene>
    <name evidence="8" type="ordered locus">Alfi_3056</name>
</gene>
<feature type="domain" description="Sulfatase N-terminal" evidence="7">
    <location>
        <begin position="167"/>
        <end position="317"/>
    </location>
</feature>
<feature type="signal peptide" evidence="6">
    <location>
        <begin position="1"/>
        <end position="23"/>
    </location>
</feature>
<evidence type="ECO:0000256" key="3">
    <source>
        <dbReference type="ARBA" id="ARBA00022801"/>
    </source>
</evidence>
<sequence>MTRIHYRLPALLCGSLAAAGVTAADGKNKGADPKRPNILVLIADDISRDDFGCYGHPVIRTPNIDSLAASGVRFTNAILTTSSSSPSRASILTGRYPHNTGACELHSPIGAEQVTVAGALKAAGYYTAQAGKWHFGDSSAIPAGPVLHDFDRTGGGSNDGGGPSGAERWVEYLRDRPADRPFFMWFASHDAHRGWDDDRSLERYSPENVVLPRFFVDDYPSREDFASYYYEVSRFDRFVGEVVAELRRQGVFDDTFIVVMADNGRPFARAKTRLLPDGIHTPFVVRYPAGMRAKAEVCNSLVSVVDLAPTLTDIAGVATPRAFQGRSFASLLAHPDRKFRTYAFAEHNWHDFEACERMVCTERYLLIENARPWLSAVGAADVVNSASGRSLFEAYAAGRLDSLQADIFITPRPSVELYDYRADPEQLENLAAGKSAVTAKLLAVLRKWQAETGDTTPDSLTPDWRSRETARKLPAFGERREMPGKAAGAALITAPGPF</sequence>
<keyword evidence="3" id="KW-0378">Hydrolase</keyword>
<dbReference type="CDD" id="cd16027">
    <property type="entry name" value="SGSH"/>
    <property type="match status" value="1"/>
</dbReference>
<dbReference type="Proteomes" id="UP000006052">
    <property type="component" value="Chromosome"/>
</dbReference>
<dbReference type="PROSITE" id="PS00523">
    <property type="entry name" value="SULFATASE_1"/>
    <property type="match status" value="1"/>
</dbReference>
<evidence type="ECO:0000256" key="5">
    <source>
        <dbReference type="PIRSR" id="PIRSR600917-52"/>
    </source>
</evidence>
<dbReference type="Gene3D" id="3.40.720.10">
    <property type="entry name" value="Alkaline Phosphatase, subunit A"/>
    <property type="match status" value="1"/>
</dbReference>
<evidence type="ECO:0000313" key="8">
    <source>
        <dbReference type="EMBL" id="AFL79297.1"/>
    </source>
</evidence>
<evidence type="ECO:0000256" key="2">
    <source>
        <dbReference type="ARBA" id="ARBA00022723"/>
    </source>
</evidence>
<reference evidence="9" key="1">
    <citation type="journal article" date="2013" name="Stand. Genomic Sci.">
        <title>Complete genome sequence of the bile-resistant pigment-producing anaerobe Alistipes finegoldii type strain (AHN2437(T)).</title>
        <authorList>
            <person name="Mavromatis K."/>
            <person name="Stackebrandt E."/>
            <person name="Munk C."/>
            <person name="Lapidus A."/>
            <person name="Nolan M."/>
            <person name="Lucas S."/>
            <person name="Hammon N."/>
            <person name="Deshpande S."/>
            <person name="Cheng J.F."/>
            <person name="Tapia R."/>
            <person name="Goodwin L.A."/>
            <person name="Pitluck S."/>
            <person name="Liolios K."/>
            <person name="Pagani I."/>
            <person name="Ivanova N."/>
            <person name="Mikhailova N."/>
            <person name="Huntemann M."/>
            <person name="Pati A."/>
            <person name="Chen A."/>
            <person name="Palaniappan K."/>
            <person name="Land M."/>
            <person name="Hauser L."/>
            <person name="Rohde M."/>
            <person name="Gronow S."/>
            <person name="Goker M."/>
            <person name="Detter J.C."/>
            <person name="Bristow J."/>
            <person name="Eisen J.A."/>
            <person name="Markowitz V."/>
            <person name="Hugenholtz P."/>
            <person name="Kyrpides N.C."/>
            <person name="Klenk H.P."/>
            <person name="Woyke T."/>
        </authorList>
    </citation>
    <scope>NUCLEOTIDE SEQUENCE</scope>
    <source>
        <strain evidence="9">DSM 17242 / JCM 16770 / AHN 2437 / CCUG 46020 / CIP 107999</strain>
    </source>
</reference>
<evidence type="ECO:0000256" key="1">
    <source>
        <dbReference type="ARBA" id="ARBA00008779"/>
    </source>
</evidence>
<evidence type="ECO:0000256" key="4">
    <source>
        <dbReference type="ARBA" id="ARBA00022837"/>
    </source>
</evidence>
<feature type="modified residue" description="3-oxoalanine (Ser)" evidence="5">
    <location>
        <position position="84"/>
    </location>
</feature>
<dbReference type="InterPro" id="IPR000917">
    <property type="entry name" value="Sulfatase_N"/>
</dbReference>
<dbReference type="EMBL" id="CP003274">
    <property type="protein sequence ID" value="AFL79297.1"/>
    <property type="molecule type" value="Genomic_DNA"/>
</dbReference>
<dbReference type="Pfam" id="PF00884">
    <property type="entry name" value="Sulfatase"/>
    <property type="match status" value="2"/>
</dbReference>
<name>I3YQM9_ALIFI</name>
<dbReference type="STRING" id="679935.Alfi_3056"/>
<evidence type="ECO:0000256" key="6">
    <source>
        <dbReference type="SAM" id="SignalP"/>
    </source>
</evidence>